<organism evidence="7 8">
    <name type="scientific">Physeter macrocephalus</name>
    <name type="common">Sperm whale</name>
    <name type="synonym">Physeter catodon</name>
    <dbReference type="NCBI Taxonomy" id="9755"/>
    <lineage>
        <taxon>Eukaryota</taxon>
        <taxon>Metazoa</taxon>
        <taxon>Chordata</taxon>
        <taxon>Craniata</taxon>
        <taxon>Vertebrata</taxon>
        <taxon>Euteleostomi</taxon>
        <taxon>Mammalia</taxon>
        <taxon>Eutheria</taxon>
        <taxon>Laurasiatheria</taxon>
        <taxon>Artiodactyla</taxon>
        <taxon>Whippomorpha</taxon>
        <taxon>Cetacea</taxon>
        <taxon>Odontoceti</taxon>
        <taxon>Physeteridae</taxon>
        <taxon>Physeter</taxon>
    </lineage>
</organism>
<evidence type="ECO:0000256" key="4">
    <source>
        <dbReference type="ARBA" id="ARBA00023125"/>
    </source>
</evidence>
<sequence length="328" mass="35250">MDLDQLDLNPRIIAAVKKAKLRSVKEVLHLSGPDLQRLTRLSGPDVQRLLRAASSHLRGSSVCTALHLLRQKDQFPEQHQRLSLGCPVLDGLLRGGLPLDGITELAGRSSAGKTQLALQLCLAVQLPRRHGGLGAGECGHFGGRAGVLTCHLVGTCHRGQRLPLGAVFHGSRLCLHNRSAIPASGEGGGPGAPRWEGKCRALGPGRGGTEPASGDSVKWRVPAEAWPVATVTALNVGPEAHFPEKVTSQIRSERPSFEKNGQAALELFWILRFRKCGAPPRRPSNAGPPCRQLLEAPLWAGAPLTCPSETPDGVWREELRGPCDWVWL</sequence>
<dbReference type="GO" id="GO:0140664">
    <property type="term" value="F:ATP-dependent DNA damage sensor activity"/>
    <property type="evidence" value="ECO:0007669"/>
    <property type="project" value="InterPro"/>
</dbReference>
<evidence type="ECO:0000313" key="8">
    <source>
        <dbReference type="RefSeq" id="XP_007128454.2"/>
    </source>
</evidence>
<dbReference type="GO" id="GO:0000722">
    <property type="term" value="P:telomere maintenance via recombination"/>
    <property type="evidence" value="ECO:0007669"/>
    <property type="project" value="TreeGrafter"/>
</dbReference>
<name>A0A2Y9FSW4_PHYMC</name>
<dbReference type="InterPro" id="IPR020588">
    <property type="entry name" value="RecA_ATP-bd"/>
</dbReference>
<dbReference type="Pfam" id="PF08423">
    <property type="entry name" value="Rad51"/>
    <property type="match status" value="1"/>
</dbReference>
<dbReference type="GO" id="GO:0090656">
    <property type="term" value="P:t-circle formation"/>
    <property type="evidence" value="ECO:0007669"/>
    <property type="project" value="TreeGrafter"/>
</dbReference>
<dbReference type="GeneID" id="102983632"/>
<dbReference type="PROSITE" id="PS50162">
    <property type="entry name" value="RECA_2"/>
    <property type="match status" value="1"/>
</dbReference>
<dbReference type="SUPFAM" id="SSF52540">
    <property type="entry name" value="P-loop containing nucleoside triphosphate hydrolases"/>
    <property type="match status" value="1"/>
</dbReference>
<protein>
    <submittedName>
        <fullName evidence="8">DNA repair protein XRCC3 isoform X1</fullName>
    </submittedName>
</protein>
<dbReference type="GO" id="GO:0005524">
    <property type="term" value="F:ATP binding"/>
    <property type="evidence" value="ECO:0007669"/>
    <property type="project" value="InterPro"/>
</dbReference>
<dbReference type="Pfam" id="PF26169">
    <property type="entry name" value="HHH_XRCC3_RpoA"/>
    <property type="match status" value="1"/>
</dbReference>
<accession>A0A2Y9FSW4</accession>
<dbReference type="GO" id="GO:0033065">
    <property type="term" value="C:Rad51C-XRCC3 complex"/>
    <property type="evidence" value="ECO:0007669"/>
    <property type="project" value="TreeGrafter"/>
</dbReference>
<keyword evidence="6" id="KW-0539">Nucleus</keyword>
<keyword evidence="3" id="KW-0227">DNA damage</keyword>
<comment type="similarity">
    <text evidence="2">Belongs to the RecA family. RAD51 subfamily.</text>
</comment>
<evidence type="ECO:0000256" key="5">
    <source>
        <dbReference type="ARBA" id="ARBA00023172"/>
    </source>
</evidence>
<evidence type="ECO:0000256" key="3">
    <source>
        <dbReference type="ARBA" id="ARBA00022763"/>
    </source>
</evidence>
<evidence type="ECO:0000256" key="6">
    <source>
        <dbReference type="ARBA" id="ARBA00023242"/>
    </source>
</evidence>
<dbReference type="CTD" id="7517"/>
<dbReference type="Proteomes" id="UP000248484">
    <property type="component" value="Chromosome 11"/>
</dbReference>
<dbReference type="PANTHER" id="PTHR46487:SF1">
    <property type="entry name" value="DNA REPAIR PROTEIN XRCC3"/>
    <property type="match status" value="1"/>
</dbReference>
<evidence type="ECO:0000256" key="2">
    <source>
        <dbReference type="ARBA" id="ARBA00007095"/>
    </source>
</evidence>
<evidence type="ECO:0000313" key="7">
    <source>
        <dbReference type="Proteomes" id="UP000248484"/>
    </source>
</evidence>
<evidence type="ECO:0000256" key="1">
    <source>
        <dbReference type="ARBA" id="ARBA00004123"/>
    </source>
</evidence>
<dbReference type="KEGG" id="pcad:102983632"/>
<dbReference type="InterPro" id="IPR027417">
    <property type="entry name" value="P-loop_NTPase"/>
</dbReference>
<reference evidence="8" key="1">
    <citation type="submission" date="2025-08" db="UniProtKB">
        <authorList>
            <consortium name="RefSeq"/>
        </authorList>
    </citation>
    <scope>IDENTIFICATION</scope>
    <source>
        <tissue evidence="8">Muscle</tissue>
    </source>
</reference>
<dbReference type="GO" id="GO:0045003">
    <property type="term" value="P:double-strand break repair via synthesis-dependent strand annealing"/>
    <property type="evidence" value="ECO:0007669"/>
    <property type="project" value="TreeGrafter"/>
</dbReference>
<keyword evidence="7" id="KW-1185">Reference proteome</keyword>
<dbReference type="GO" id="GO:0000400">
    <property type="term" value="F:four-way junction DNA binding"/>
    <property type="evidence" value="ECO:0007669"/>
    <property type="project" value="TreeGrafter"/>
</dbReference>
<proteinExistence type="inferred from homology"/>
<keyword evidence="4" id="KW-0238">DNA-binding</keyword>
<dbReference type="GO" id="GO:0071140">
    <property type="term" value="P:resolution of mitotic recombination intermediates"/>
    <property type="evidence" value="ECO:0007669"/>
    <property type="project" value="TreeGrafter"/>
</dbReference>
<dbReference type="InterPro" id="IPR013632">
    <property type="entry name" value="Rad51_C"/>
</dbReference>
<keyword evidence="5" id="KW-0233">DNA recombination</keyword>
<comment type="subcellular location">
    <subcellularLocation>
        <location evidence="1">Nucleus</location>
    </subcellularLocation>
</comment>
<dbReference type="PANTHER" id="PTHR46487">
    <property type="entry name" value="DNA REPAIR PROTEIN XRCC3"/>
    <property type="match status" value="1"/>
</dbReference>
<dbReference type="RefSeq" id="XP_007128454.2">
    <property type="nucleotide sequence ID" value="XM_007128392.3"/>
</dbReference>
<dbReference type="InterPro" id="IPR058766">
    <property type="entry name" value="HHH_XRCC3_RAD51B"/>
</dbReference>
<dbReference type="GO" id="GO:0005657">
    <property type="term" value="C:replication fork"/>
    <property type="evidence" value="ECO:0007669"/>
    <property type="project" value="TreeGrafter"/>
</dbReference>
<dbReference type="AlphaFoldDB" id="A0A2Y9FSW4"/>
<gene>
    <name evidence="8" type="primary">XRCC3</name>
</gene>
<dbReference type="Gene3D" id="3.40.50.300">
    <property type="entry name" value="P-loop containing nucleotide triphosphate hydrolases"/>
    <property type="match status" value="1"/>
</dbReference>